<evidence type="ECO:0000313" key="2">
    <source>
        <dbReference type="EMBL" id="EST44585.1"/>
    </source>
</evidence>
<evidence type="ECO:0000313" key="4">
    <source>
        <dbReference type="Proteomes" id="UP000018208"/>
    </source>
</evidence>
<reference evidence="2 3" key="1">
    <citation type="journal article" date="2014" name="PLoS Genet.">
        <title>The Genome of Spironucleus salmonicida Highlights a Fish Pathogen Adapted to Fluctuating Environments.</title>
        <authorList>
            <person name="Xu F."/>
            <person name="Jerlstrom-Hultqvist J."/>
            <person name="Einarsson E."/>
            <person name="Astvaldsson A."/>
            <person name="Svard S.G."/>
            <person name="Andersson J.O."/>
        </authorList>
    </citation>
    <scope>NUCLEOTIDE SEQUENCE</scope>
    <source>
        <strain evidence="3">ATCC 50377</strain>
    </source>
</reference>
<dbReference type="VEuPathDB" id="GiardiaDB:SS50377_24704"/>
<organism evidence="2">
    <name type="scientific">Spironucleus salmonicida</name>
    <dbReference type="NCBI Taxonomy" id="348837"/>
    <lineage>
        <taxon>Eukaryota</taxon>
        <taxon>Metamonada</taxon>
        <taxon>Diplomonadida</taxon>
        <taxon>Hexamitidae</taxon>
        <taxon>Hexamitinae</taxon>
        <taxon>Spironucleus</taxon>
    </lineage>
</organism>
<proteinExistence type="predicted"/>
<dbReference type="Pfam" id="PF00501">
    <property type="entry name" value="AMP-binding"/>
    <property type="match status" value="1"/>
</dbReference>
<reference evidence="3" key="2">
    <citation type="submission" date="2020-12" db="EMBL/GenBank/DDBJ databases">
        <title>New Spironucleus salmonicida genome in near-complete chromosomes.</title>
        <authorList>
            <person name="Xu F."/>
            <person name="Kurt Z."/>
            <person name="Jimenez-Gonzalez A."/>
            <person name="Astvaldsson A."/>
            <person name="Andersson J.O."/>
            <person name="Svard S.G."/>
        </authorList>
    </citation>
    <scope>NUCLEOTIDE SEQUENCE</scope>
    <source>
        <strain evidence="3">ATCC 50377</strain>
    </source>
</reference>
<dbReference type="SUPFAM" id="SSF56801">
    <property type="entry name" value="Acetyl-CoA synthetase-like"/>
    <property type="match status" value="1"/>
</dbReference>
<dbReference type="EMBL" id="KI546115">
    <property type="protein sequence ID" value="EST44585.1"/>
    <property type="molecule type" value="Genomic_DNA"/>
</dbReference>
<accession>V6LIZ6</accession>
<evidence type="ECO:0000259" key="1">
    <source>
        <dbReference type="Pfam" id="PF00501"/>
    </source>
</evidence>
<dbReference type="InterPro" id="IPR042099">
    <property type="entry name" value="ANL_N_sf"/>
</dbReference>
<dbReference type="AlphaFoldDB" id="V6LIZ6"/>
<dbReference type="Proteomes" id="UP000018208">
    <property type="component" value="Unassembled WGS sequence"/>
</dbReference>
<feature type="domain" description="AMP-dependent synthetase/ligase" evidence="1">
    <location>
        <begin position="40"/>
        <end position="153"/>
    </location>
</feature>
<dbReference type="EMBL" id="AUWU02000005">
    <property type="protein sequence ID" value="KAH0572593.1"/>
    <property type="molecule type" value="Genomic_DNA"/>
</dbReference>
<name>V6LIZ6_9EUKA</name>
<evidence type="ECO:0000313" key="3">
    <source>
        <dbReference type="EMBL" id="KAH0572593.1"/>
    </source>
</evidence>
<gene>
    <name evidence="2" type="ORF">SS50377_15589</name>
    <name evidence="3" type="ORF">SS50377_24704</name>
</gene>
<dbReference type="Gene3D" id="3.40.50.12780">
    <property type="entry name" value="N-terminal domain of ligase-like"/>
    <property type="match status" value="1"/>
</dbReference>
<sequence length="562" mass="65181">MDIIQQKVPFQYSSVYSLFANQTRLSLTKKVFQSIYGVENQAYTYTYLDILRMASLLASGMQQMYLLHQTKSVLVISKSQIETYVIILACSALSVDVSIVSDELSVKEIQKIQEDVRADLIFLPFKLMEHIDGQKIILDDDPFQRSYLVENRQFEAPKLLFFQHIEQLDSTIDKNAYFKYQNEIIQTKPTDFQINFSFHSLITKQAILMQFLHDQNPFYNNNIYNFLTFNQKHPLDIKITAFQSIIPDSIQQSILIQQSVKLARKRLYPDFNIQEVAHIHSLHKSNLILAFATMIQNGIIHLSSVQFCHIVSPTYIALNAGSFKDFVACFNFQKLNFKKSKRIFEKILFEKQAQLYSNKQIFINQLPKSQNQKYEIQDIQNQIGGRLRIILIEEPNLMISDLLISAFNCEILGFSMVENAGFLSVQAVESLTRAQIGQNFTEAPLILPHQMKKTLLIGEEQIVCDMEFGKIEGKELEWNVQLGYLRVIDGSFNQKYKLCSGKFNVNEFETGKIVIFLGFFDFAFPKYLKESAKRQLAWAEHYGKDLDQQEFNKLIMEIGLFE</sequence>
<keyword evidence="4" id="KW-1185">Reference proteome</keyword>
<dbReference type="InterPro" id="IPR000873">
    <property type="entry name" value="AMP-dep_synth/lig_dom"/>
</dbReference>
<protein>
    <recommendedName>
        <fullName evidence="1">AMP-dependent synthetase/ligase domain-containing protein</fullName>
    </recommendedName>
</protein>